<protein>
    <submittedName>
        <fullName evidence="2">Uncharacterized protein</fullName>
    </submittedName>
</protein>
<keyword evidence="1" id="KW-1133">Transmembrane helix</keyword>
<dbReference type="Proteomes" id="UP000800035">
    <property type="component" value="Unassembled WGS sequence"/>
</dbReference>
<accession>A0A6A5TB82</accession>
<keyword evidence="3" id="KW-1185">Reference proteome</keyword>
<evidence type="ECO:0000313" key="2">
    <source>
        <dbReference type="EMBL" id="KAF1949424.1"/>
    </source>
</evidence>
<dbReference type="AlphaFoldDB" id="A0A6A5TB82"/>
<evidence type="ECO:0000256" key="1">
    <source>
        <dbReference type="SAM" id="Phobius"/>
    </source>
</evidence>
<keyword evidence="1" id="KW-0472">Membrane</keyword>
<evidence type="ECO:0000313" key="3">
    <source>
        <dbReference type="Proteomes" id="UP000800035"/>
    </source>
</evidence>
<gene>
    <name evidence="2" type="ORF">CC80DRAFT_271716</name>
</gene>
<sequence>MRQRSPDCFRGAALHCTHMMPGWCQGCAFFQLRYKGGVQFGHAPKSGIACSSLGWMKCSRNSDPGLCVACIVRASSTLRWNVLTRGIFLCIAVGSFDSCLVASILPCNQYI</sequence>
<dbReference type="EMBL" id="ML977037">
    <property type="protein sequence ID" value="KAF1949424.1"/>
    <property type="molecule type" value="Genomic_DNA"/>
</dbReference>
<feature type="transmembrane region" description="Helical" evidence="1">
    <location>
        <begin position="82"/>
        <end position="105"/>
    </location>
</feature>
<proteinExistence type="predicted"/>
<organism evidence="2 3">
    <name type="scientific">Byssothecium circinans</name>
    <dbReference type="NCBI Taxonomy" id="147558"/>
    <lineage>
        <taxon>Eukaryota</taxon>
        <taxon>Fungi</taxon>
        <taxon>Dikarya</taxon>
        <taxon>Ascomycota</taxon>
        <taxon>Pezizomycotina</taxon>
        <taxon>Dothideomycetes</taxon>
        <taxon>Pleosporomycetidae</taxon>
        <taxon>Pleosporales</taxon>
        <taxon>Massarineae</taxon>
        <taxon>Massarinaceae</taxon>
        <taxon>Byssothecium</taxon>
    </lineage>
</organism>
<reference evidence="2" key="1">
    <citation type="journal article" date="2020" name="Stud. Mycol.">
        <title>101 Dothideomycetes genomes: a test case for predicting lifestyles and emergence of pathogens.</title>
        <authorList>
            <person name="Haridas S."/>
            <person name="Albert R."/>
            <person name="Binder M."/>
            <person name="Bloem J."/>
            <person name="Labutti K."/>
            <person name="Salamov A."/>
            <person name="Andreopoulos B."/>
            <person name="Baker S."/>
            <person name="Barry K."/>
            <person name="Bills G."/>
            <person name="Bluhm B."/>
            <person name="Cannon C."/>
            <person name="Castanera R."/>
            <person name="Culley D."/>
            <person name="Daum C."/>
            <person name="Ezra D."/>
            <person name="Gonzalez J."/>
            <person name="Henrissat B."/>
            <person name="Kuo A."/>
            <person name="Liang C."/>
            <person name="Lipzen A."/>
            <person name="Lutzoni F."/>
            <person name="Magnuson J."/>
            <person name="Mondo S."/>
            <person name="Nolan M."/>
            <person name="Ohm R."/>
            <person name="Pangilinan J."/>
            <person name="Park H.-J."/>
            <person name="Ramirez L."/>
            <person name="Alfaro M."/>
            <person name="Sun H."/>
            <person name="Tritt A."/>
            <person name="Yoshinaga Y."/>
            <person name="Zwiers L.-H."/>
            <person name="Turgeon B."/>
            <person name="Goodwin S."/>
            <person name="Spatafora J."/>
            <person name="Crous P."/>
            <person name="Grigoriev I."/>
        </authorList>
    </citation>
    <scope>NUCLEOTIDE SEQUENCE</scope>
    <source>
        <strain evidence="2">CBS 675.92</strain>
    </source>
</reference>
<keyword evidence="1" id="KW-0812">Transmembrane</keyword>
<name>A0A6A5TB82_9PLEO</name>